<evidence type="ECO:0000256" key="5">
    <source>
        <dbReference type="ARBA" id="ARBA00022729"/>
    </source>
</evidence>
<organism evidence="11 12">
    <name type="scientific">Flavobacterium nackdongense</name>
    <dbReference type="NCBI Taxonomy" id="2547394"/>
    <lineage>
        <taxon>Bacteria</taxon>
        <taxon>Pseudomonadati</taxon>
        <taxon>Bacteroidota</taxon>
        <taxon>Flavobacteriia</taxon>
        <taxon>Flavobacteriales</taxon>
        <taxon>Flavobacteriaceae</taxon>
        <taxon>Flavobacterium</taxon>
    </lineage>
</organism>
<dbReference type="EMBL" id="CP037933">
    <property type="protein sequence ID" value="QBN19503.1"/>
    <property type="molecule type" value="Genomic_DNA"/>
</dbReference>
<keyword evidence="7 8" id="KW-0326">Glycosidase</keyword>
<evidence type="ECO:0000256" key="6">
    <source>
        <dbReference type="ARBA" id="ARBA00022801"/>
    </source>
</evidence>
<dbReference type="InterPro" id="IPR017853">
    <property type="entry name" value="GH"/>
</dbReference>
<dbReference type="Proteomes" id="UP000291124">
    <property type="component" value="Chromosome"/>
</dbReference>
<dbReference type="InterPro" id="IPR045053">
    <property type="entry name" value="MAN-like"/>
</dbReference>
<dbReference type="GO" id="GO:0005576">
    <property type="term" value="C:extracellular region"/>
    <property type="evidence" value="ECO:0007669"/>
    <property type="project" value="UniProtKB-SubCell"/>
</dbReference>
<protein>
    <recommendedName>
        <fullName evidence="3">mannan endo-1,4-beta-mannosidase</fullName>
        <ecNumber evidence="3">3.2.1.78</ecNumber>
    </recommendedName>
</protein>
<comment type="subcellular location">
    <subcellularLocation>
        <location evidence="2">Secreted</location>
    </subcellularLocation>
</comment>
<evidence type="ECO:0000256" key="4">
    <source>
        <dbReference type="ARBA" id="ARBA00022525"/>
    </source>
</evidence>
<dbReference type="AlphaFoldDB" id="A0A4P6YGA8"/>
<evidence type="ECO:0000256" key="3">
    <source>
        <dbReference type="ARBA" id="ARBA00012706"/>
    </source>
</evidence>
<dbReference type="InterPro" id="IPR032260">
    <property type="entry name" value="DUF5060"/>
</dbReference>
<comment type="similarity">
    <text evidence="8">Belongs to the glycosyl hydrolase 5 (cellulase A) family.</text>
</comment>
<dbReference type="PANTHER" id="PTHR31451:SF39">
    <property type="entry name" value="MANNAN ENDO-1,4-BETA-MANNOSIDASE 1"/>
    <property type="match status" value="1"/>
</dbReference>
<feature type="domain" description="Glycoside hydrolase family 5" evidence="9">
    <location>
        <begin position="177"/>
        <end position="406"/>
    </location>
</feature>
<dbReference type="Pfam" id="PF00150">
    <property type="entry name" value="Cellulase"/>
    <property type="match status" value="1"/>
</dbReference>
<evidence type="ECO:0000256" key="2">
    <source>
        <dbReference type="ARBA" id="ARBA00004613"/>
    </source>
</evidence>
<feature type="domain" description="DUF5060" evidence="10">
    <location>
        <begin position="31"/>
        <end position="104"/>
    </location>
</feature>
<keyword evidence="5" id="KW-0732">Signal</keyword>
<dbReference type="KEGG" id="fnk:E1750_12065"/>
<name>A0A4P6YGA8_9FLAO</name>
<dbReference type="Gene3D" id="2.60.40.10">
    <property type="entry name" value="Immunoglobulins"/>
    <property type="match status" value="1"/>
</dbReference>
<accession>A0A4P6YGA8</accession>
<proteinExistence type="inferred from homology"/>
<evidence type="ECO:0000313" key="11">
    <source>
        <dbReference type="EMBL" id="QBN19503.1"/>
    </source>
</evidence>
<dbReference type="SUPFAM" id="SSF51445">
    <property type="entry name" value="(Trans)glycosidases"/>
    <property type="match status" value="1"/>
</dbReference>
<reference evidence="12" key="1">
    <citation type="submission" date="2019-03" db="EMBL/GenBank/DDBJ databases">
        <title>Flavobacterium sp.</title>
        <authorList>
            <person name="Kim H."/>
        </authorList>
    </citation>
    <scope>NUCLEOTIDE SEQUENCE [LARGE SCALE GENOMIC DNA]</scope>
    <source>
        <strain evidence="12">GS13</strain>
    </source>
</reference>
<dbReference type="EC" id="3.2.1.78" evidence="3"/>
<keyword evidence="4" id="KW-0964">Secreted</keyword>
<dbReference type="RefSeq" id="WP_133277020.1">
    <property type="nucleotide sequence ID" value="NZ_CP037933.1"/>
</dbReference>
<keyword evidence="12" id="KW-1185">Reference proteome</keyword>
<evidence type="ECO:0000256" key="7">
    <source>
        <dbReference type="ARBA" id="ARBA00023295"/>
    </source>
</evidence>
<evidence type="ECO:0000313" key="12">
    <source>
        <dbReference type="Proteomes" id="UP000291124"/>
    </source>
</evidence>
<evidence type="ECO:0000259" key="10">
    <source>
        <dbReference type="Pfam" id="PF16586"/>
    </source>
</evidence>
<dbReference type="InterPro" id="IPR001547">
    <property type="entry name" value="Glyco_hydro_5"/>
</dbReference>
<dbReference type="GO" id="GO:0016985">
    <property type="term" value="F:mannan endo-1,4-beta-mannosidase activity"/>
    <property type="evidence" value="ECO:0007669"/>
    <property type="project" value="TreeGrafter"/>
</dbReference>
<keyword evidence="6 8" id="KW-0378">Hydrolase</keyword>
<sequence length="569" mass="65812">MKNKLFIITFLVFSVVVKAQIQEVTILNKEVIQYQKTEWDIRLLATFVNPFDFSEISLDMILTAPTGEKLVLPCFFVSGKSGSPSLWKARFTPREKGKYSYHFELKKASAEVFSSQINTFNVKPSKAKGFLNTNNLWTFKYDNGTLFRGIGENICWESRDDDDSKYFKKLHEDKRFNYNFMLKKLAANGGNFFRTWMIYWNLPVDWKKVQNNSRYQNSDSYFNESGMKRMDELVQLCDSLGIHMMLALESHVGLMGSGWETSNYNIANGGFAKTPTEFFALPAARAQYKNKLRLMVARYGYSPSVGAWEFFNEVDNAMYNGGPDNQIPADVVTNWHNEMSTFLKSIDPYKHIVATSVSHRDIPGMNDLKNIDINQRHMYKNTSGIPATILEYTAKHNKPYVIGEAGFEWDWSKDFNAIAPEMDADFRRALWLGLFSPTPVLPMSWWWEFFENRGMMSYFEMVKKVNDQMISDGKGEFEIVNIKSLENGLEIYGVRCGKTTYVYVYNSASTKKQLQFQNMNWNKIKGNLELLDTDLKKYSSEKFSVSSEKVFMIDTVLIAPKQELVIRIK</sequence>
<evidence type="ECO:0000259" key="9">
    <source>
        <dbReference type="Pfam" id="PF00150"/>
    </source>
</evidence>
<gene>
    <name evidence="11" type="ORF">E1750_12065</name>
</gene>
<evidence type="ECO:0000256" key="8">
    <source>
        <dbReference type="RuleBase" id="RU361153"/>
    </source>
</evidence>
<dbReference type="Pfam" id="PF16586">
    <property type="entry name" value="DUF5060"/>
    <property type="match status" value="1"/>
</dbReference>
<dbReference type="PANTHER" id="PTHR31451">
    <property type="match status" value="1"/>
</dbReference>
<dbReference type="Gene3D" id="3.20.20.80">
    <property type="entry name" value="Glycosidases"/>
    <property type="match status" value="1"/>
</dbReference>
<dbReference type="InterPro" id="IPR013783">
    <property type="entry name" value="Ig-like_fold"/>
</dbReference>
<dbReference type="GO" id="GO:0000272">
    <property type="term" value="P:polysaccharide catabolic process"/>
    <property type="evidence" value="ECO:0007669"/>
    <property type="project" value="InterPro"/>
</dbReference>
<evidence type="ECO:0000256" key="1">
    <source>
        <dbReference type="ARBA" id="ARBA00001678"/>
    </source>
</evidence>
<comment type="catalytic activity">
    <reaction evidence="1">
        <text>Random hydrolysis of (1-&gt;4)-beta-D-mannosidic linkages in mannans, galactomannans and glucomannans.</text>
        <dbReference type="EC" id="3.2.1.78"/>
    </reaction>
</comment>
<dbReference type="OrthoDB" id="266054at2"/>